<gene>
    <name evidence="1" type="ORF">DD902_04260</name>
</gene>
<dbReference type="RefSeq" id="WP_110179216.1">
    <property type="nucleotide sequence ID" value="NZ_QEIT01000021.1"/>
</dbReference>
<dbReference type="AlphaFoldDB" id="A0A317YUJ0"/>
<accession>A0A317YUJ0</accession>
<organism evidence="1 2">
    <name type="scientific">Staphylococcus pseudintermedius</name>
    <dbReference type="NCBI Taxonomy" id="283734"/>
    <lineage>
        <taxon>Bacteria</taxon>
        <taxon>Bacillati</taxon>
        <taxon>Bacillota</taxon>
        <taxon>Bacilli</taxon>
        <taxon>Bacillales</taxon>
        <taxon>Staphylococcaceae</taxon>
        <taxon>Staphylococcus</taxon>
        <taxon>Staphylococcus intermedius group</taxon>
    </lineage>
</organism>
<evidence type="ECO:0000313" key="2">
    <source>
        <dbReference type="Proteomes" id="UP000246800"/>
    </source>
</evidence>
<comment type="caution">
    <text evidence="1">The sequence shown here is derived from an EMBL/GenBank/DDBJ whole genome shotgun (WGS) entry which is preliminary data.</text>
</comment>
<dbReference type="Proteomes" id="UP000246800">
    <property type="component" value="Unassembled WGS sequence"/>
</dbReference>
<name>A0A317YUJ0_STAPS</name>
<evidence type="ECO:0000313" key="1">
    <source>
        <dbReference type="EMBL" id="PWZ75881.1"/>
    </source>
</evidence>
<dbReference type="EMBL" id="QEIT01000021">
    <property type="protein sequence ID" value="PWZ75881.1"/>
    <property type="molecule type" value="Genomic_DNA"/>
</dbReference>
<reference evidence="1 2" key="1">
    <citation type="journal article" date="2018" name="Vet. Microbiol.">
        <title>Clonal diversity and geographic distribution of methicillin-resistant Staphylococcus pseudintermedius from Australian animals: Discovery of novel sequence types.</title>
        <authorList>
            <person name="Worthing K.A."/>
            <person name="Abraham S."/>
            <person name="Coombs G.W."/>
            <person name="Pang S."/>
            <person name="Saputra S."/>
            <person name="Jordan D."/>
            <person name="Trott D.J."/>
            <person name="Norris J.M."/>
        </authorList>
    </citation>
    <scope>NUCLEOTIDE SEQUENCE [LARGE SCALE GENOMIC DNA]</scope>
    <source>
        <strain evidence="1 2">ST525 1</strain>
    </source>
</reference>
<protein>
    <submittedName>
        <fullName evidence="1">Uncharacterized protein</fullName>
    </submittedName>
</protein>
<sequence>MNLKPKTINQYERKIEFLRDGKYVQYTVGNPVLDASKFSAVTSVPAGTAIFRNDTTGLYELVKEQTPETMKGAVLTSFDVTVKPNTNEMVGAIREASVIEARCHGVTQNFKNATKGRLIFDI</sequence>
<proteinExistence type="predicted"/>